<evidence type="ECO:0000313" key="2">
    <source>
        <dbReference type="EMBL" id="KAF2835964.1"/>
    </source>
</evidence>
<dbReference type="PANTHER" id="PTHR37827:SF1">
    <property type="entry name" value="HNH DOMAIN-CONTAINING PROTEIN"/>
    <property type="match status" value="1"/>
</dbReference>
<dbReference type="CDD" id="cd00085">
    <property type="entry name" value="HNHc"/>
    <property type="match status" value="1"/>
</dbReference>
<reference evidence="2" key="1">
    <citation type="journal article" date="2020" name="Stud. Mycol.">
        <title>101 Dothideomycetes genomes: a test case for predicting lifestyles and emergence of pathogens.</title>
        <authorList>
            <person name="Haridas S."/>
            <person name="Albert R."/>
            <person name="Binder M."/>
            <person name="Bloem J."/>
            <person name="Labutti K."/>
            <person name="Salamov A."/>
            <person name="Andreopoulos B."/>
            <person name="Baker S."/>
            <person name="Barry K."/>
            <person name="Bills G."/>
            <person name="Bluhm B."/>
            <person name="Cannon C."/>
            <person name="Castanera R."/>
            <person name="Culley D."/>
            <person name="Daum C."/>
            <person name="Ezra D."/>
            <person name="Gonzalez J."/>
            <person name="Henrissat B."/>
            <person name="Kuo A."/>
            <person name="Liang C."/>
            <person name="Lipzen A."/>
            <person name="Lutzoni F."/>
            <person name="Magnuson J."/>
            <person name="Mondo S."/>
            <person name="Nolan M."/>
            <person name="Ohm R."/>
            <person name="Pangilinan J."/>
            <person name="Park H.-J."/>
            <person name="Ramirez L."/>
            <person name="Alfaro M."/>
            <person name="Sun H."/>
            <person name="Tritt A."/>
            <person name="Yoshinaga Y."/>
            <person name="Zwiers L.-H."/>
            <person name="Turgeon B."/>
            <person name="Goodwin S."/>
            <person name="Spatafora J."/>
            <person name="Crous P."/>
            <person name="Grigoriev I."/>
        </authorList>
    </citation>
    <scope>NUCLEOTIDE SEQUENCE</scope>
    <source>
        <strain evidence="2">CBS 101060</strain>
    </source>
</reference>
<gene>
    <name evidence="2" type="ORF">M501DRAFT_981360</name>
</gene>
<proteinExistence type="predicted"/>
<feature type="compositionally biased region" description="Basic residues" evidence="1">
    <location>
        <begin position="32"/>
        <end position="41"/>
    </location>
</feature>
<evidence type="ECO:0000313" key="3">
    <source>
        <dbReference type="Proteomes" id="UP000799429"/>
    </source>
</evidence>
<dbReference type="OrthoDB" id="4850648at2759"/>
<feature type="compositionally biased region" description="Basic and acidic residues" evidence="1">
    <location>
        <begin position="42"/>
        <end position="51"/>
    </location>
</feature>
<keyword evidence="3" id="KW-1185">Reference proteome</keyword>
<evidence type="ECO:0000256" key="1">
    <source>
        <dbReference type="SAM" id="MobiDB-lite"/>
    </source>
</evidence>
<comment type="caution">
    <text evidence="2">The sequence shown here is derived from an EMBL/GenBank/DDBJ whole genome shotgun (WGS) entry which is preliminary data.</text>
</comment>
<dbReference type="PANTHER" id="PTHR37827">
    <property type="entry name" value="TUDOR DOMAIN-CONTAINING PROTEIN"/>
    <property type="match status" value="1"/>
</dbReference>
<dbReference type="Proteomes" id="UP000799429">
    <property type="component" value="Unassembled WGS sequence"/>
</dbReference>
<accession>A0A9P4VPX9</accession>
<dbReference type="InterPro" id="IPR003615">
    <property type="entry name" value="HNH_nuc"/>
</dbReference>
<feature type="region of interest" description="Disordered" evidence="1">
    <location>
        <begin position="28"/>
        <end position="51"/>
    </location>
</feature>
<dbReference type="EMBL" id="MU006106">
    <property type="protein sequence ID" value="KAF2835964.1"/>
    <property type="molecule type" value="Genomic_DNA"/>
</dbReference>
<protein>
    <recommendedName>
        <fullName evidence="4">HNH domain-containing protein</fullName>
    </recommendedName>
</protein>
<evidence type="ECO:0008006" key="4">
    <source>
        <dbReference type="Google" id="ProtNLM"/>
    </source>
</evidence>
<organism evidence="2 3">
    <name type="scientific">Patellaria atrata CBS 101060</name>
    <dbReference type="NCBI Taxonomy" id="1346257"/>
    <lineage>
        <taxon>Eukaryota</taxon>
        <taxon>Fungi</taxon>
        <taxon>Dikarya</taxon>
        <taxon>Ascomycota</taxon>
        <taxon>Pezizomycotina</taxon>
        <taxon>Dothideomycetes</taxon>
        <taxon>Dothideomycetes incertae sedis</taxon>
        <taxon>Patellariales</taxon>
        <taxon>Patellariaceae</taxon>
        <taxon>Patellaria</taxon>
    </lineage>
</organism>
<dbReference type="AlphaFoldDB" id="A0A9P4VPX9"/>
<sequence>MISPEEEANYDIFRDCLSNLVMRKLAVPERSPRKKRGPKGRKAPDAPVEHVRETRQETEIADDLGDFIDYLASEIFPSLPLDLRTLSYSSIKADSALSTKYSDPFPQSTIDSILNPLPPSVTDSLISYGFLDDHPSSLSQLLAPIFIAYIEASAAAPPVWSSTRASACEICDRDWIPLTYHHLIPRSTHERVMKRGWHKEWELEKVAWLCRACHSFVHRAVGNEELAREFYSVEKLLGREDVKGFAGWVRRVRWKSR</sequence>
<name>A0A9P4VPX9_9PEZI</name>